<dbReference type="EMBL" id="JWJG01000028">
    <property type="protein sequence ID" value="KIF80061.1"/>
    <property type="molecule type" value="Genomic_DNA"/>
</dbReference>
<reference evidence="1 2" key="1">
    <citation type="submission" date="2014-12" db="EMBL/GenBank/DDBJ databases">
        <title>Denitrispirillum autotrophicum gen. nov., sp. nov., Denitrifying, Facultatively Autotrophic Bacteria Isolated from Rice Paddy Soil.</title>
        <authorList>
            <person name="Ishii S."/>
            <person name="Ashida N."/>
            <person name="Ohno H."/>
            <person name="Otsuka S."/>
            <person name="Yokota A."/>
            <person name="Senoo K."/>
        </authorList>
    </citation>
    <scope>NUCLEOTIDE SEQUENCE [LARGE SCALE GENOMIC DNA]</scope>
    <source>
        <strain evidence="1 2">TSA66</strain>
    </source>
</reference>
<dbReference type="AlphaFoldDB" id="A0A0C2BPS8"/>
<protein>
    <submittedName>
        <fullName evidence="1">Uncharacterized protein</fullName>
    </submittedName>
</protein>
<evidence type="ECO:0000313" key="1">
    <source>
        <dbReference type="EMBL" id="KIF80061.1"/>
    </source>
</evidence>
<comment type="caution">
    <text evidence="1">The sequence shown here is derived from an EMBL/GenBank/DDBJ whole genome shotgun (WGS) entry which is preliminary data.</text>
</comment>
<accession>A0A0C2BPS8</accession>
<name>A0A0C2BPS8_9BURK</name>
<organism evidence="1 2">
    <name type="scientific">Noviherbaspirillum autotrophicum</name>
    <dbReference type="NCBI Taxonomy" id="709839"/>
    <lineage>
        <taxon>Bacteria</taxon>
        <taxon>Pseudomonadati</taxon>
        <taxon>Pseudomonadota</taxon>
        <taxon>Betaproteobacteria</taxon>
        <taxon>Burkholderiales</taxon>
        <taxon>Oxalobacteraceae</taxon>
        <taxon>Noviherbaspirillum</taxon>
    </lineage>
</organism>
<keyword evidence="2" id="KW-1185">Reference proteome</keyword>
<gene>
    <name evidence="1" type="ORF">TSA66_03315</name>
</gene>
<proteinExistence type="predicted"/>
<evidence type="ECO:0000313" key="2">
    <source>
        <dbReference type="Proteomes" id="UP000031572"/>
    </source>
</evidence>
<dbReference type="Proteomes" id="UP000031572">
    <property type="component" value="Unassembled WGS sequence"/>
</dbReference>
<sequence length="87" mass="9700">MCELSLQFCGFPINTRNIRIFIAQKVAHRAQILQSKVTACRNRLQVPFKLASLLSIVAKLFLQGSQFGAVALRHLRSAGANGVYLRE</sequence>